<dbReference type="Proteomes" id="UP000552700">
    <property type="component" value="Unassembled WGS sequence"/>
</dbReference>
<evidence type="ECO:0000256" key="1">
    <source>
        <dbReference type="SAM" id="SignalP"/>
    </source>
</evidence>
<dbReference type="EMBL" id="JACIJP010000002">
    <property type="protein sequence ID" value="MBB6123847.1"/>
    <property type="molecule type" value="Genomic_DNA"/>
</dbReference>
<reference evidence="2 3" key="1">
    <citation type="submission" date="2020-08" db="EMBL/GenBank/DDBJ databases">
        <title>Genomic Encyclopedia of Type Strains, Phase IV (KMG-IV): sequencing the most valuable type-strain genomes for metagenomic binning, comparative biology and taxonomic classification.</title>
        <authorList>
            <person name="Goeker M."/>
        </authorList>
    </citation>
    <scope>NUCLEOTIDE SEQUENCE [LARGE SCALE GENOMIC DNA]</scope>
    <source>
        <strain evidence="2 3">DSM 102255</strain>
    </source>
</reference>
<feature type="signal peptide" evidence="1">
    <location>
        <begin position="1"/>
        <end position="33"/>
    </location>
</feature>
<evidence type="ECO:0000313" key="3">
    <source>
        <dbReference type="Proteomes" id="UP000552700"/>
    </source>
</evidence>
<keyword evidence="1" id="KW-0732">Signal</keyword>
<comment type="caution">
    <text evidence="2">The sequence shown here is derived from an EMBL/GenBank/DDBJ whole genome shotgun (WGS) entry which is preliminary data.</text>
</comment>
<accession>A0A841IZ32</accession>
<sequence>MMTFRISGPARFRRALSVALLGGLACIAAPASAQFFWSPPNLSTPPVTGAEPELGLNLPGANPSELRSALVWHMRSALNVAALQCDFEPTLLTVSNYNAMLAHHKSELGAAFDGVSAYFKRTRGKTWQKELDQYGTRIYSGYSTVQAQRGFCQTMGSVGRDAIFAERGTLYQLAQRRMGEVRKSLVLSGEQYFSNPAYSYRSAVPSMAKQCWKKNQLSAACRESWEKDVVARSGS</sequence>
<gene>
    <name evidence="2" type="ORF">FHS92_001576</name>
</gene>
<dbReference type="AlphaFoldDB" id="A0A841IZ32"/>
<dbReference type="RefSeq" id="WP_246351866.1">
    <property type="nucleotide sequence ID" value="NZ_JACIJP010000002.1"/>
</dbReference>
<feature type="chain" id="PRO_5032670290" evidence="1">
    <location>
        <begin position="34"/>
        <end position="235"/>
    </location>
</feature>
<dbReference type="PROSITE" id="PS51257">
    <property type="entry name" value="PROKAR_LIPOPROTEIN"/>
    <property type="match status" value="1"/>
</dbReference>
<keyword evidence="3" id="KW-1185">Reference proteome</keyword>
<proteinExistence type="predicted"/>
<protein>
    <submittedName>
        <fullName evidence="2">Uncharacterized protein</fullName>
    </submittedName>
</protein>
<name>A0A841IZ32_9SPHN</name>
<evidence type="ECO:0000313" key="2">
    <source>
        <dbReference type="EMBL" id="MBB6123847.1"/>
    </source>
</evidence>
<organism evidence="2 3">
    <name type="scientific">Sphingobium subterraneum</name>
    <dbReference type="NCBI Taxonomy" id="627688"/>
    <lineage>
        <taxon>Bacteria</taxon>
        <taxon>Pseudomonadati</taxon>
        <taxon>Pseudomonadota</taxon>
        <taxon>Alphaproteobacteria</taxon>
        <taxon>Sphingomonadales</taxon>
        <taxon>Sphingomonadaceae</taxon>
        <taxon>Sphingobium</taxon>
    </lineage>
</organism>